<dbReference type="AlphaFoldDB" id="E2B1L9"/>
<dbReference type="Proteomes" id="UP000000311">
    <property type="component" value="Unassembled WGS sequence"/>
</dbReference>
<evidence type="ECO:0000256" key="1">
    <source>
        <dbReference type="SAM" id="MobiDB-lite"/>
    </source>
</evidence>
<organism evidence="3">
    <name type="scientific">Camponotus floridanus</name>
    <name type="common">Florida carpenter ant</name>
    <dbReference type="NCBI Taxonomy" id="104421"/>
    <lineage>
        <taxon>Eukaryota</taxon>
        <taxon>Metazoa</taxon>
        <taxon>Ecdysozoa</taxon>
        <taxon>Arthropoda</taxon>
        <taxon>Hexapoda</taxon>
        <taxon>Insecta</taxon>
        <taxon>Pterygota</taxon>
        <taxon>Neoptera</taxon>
        <taxon>Endopterygota</taxon>
        <taxon>Hymenoptera</taxon>
        <taxon>Apocrita</taxon>
        <taxon>Aculeata</taxon>
        <taxon>Formicoidea</taxon>
        <taxon>Formicidae</taxon>
        <taxon>Formicinae</taxon>
        <taxon>Camponotus</taxon>
    </lineage>
</organism>
<proteinExistence type="predicted"/>
<feature type="region of interest" description="Disordered" evidence="1">
    <location>
        <begin position="1"/>
        <end position="65"/>
    </location>
</feature>
<evidence type="ECO:0000313" key="3">
    <source>
        <dbReference type="Proteomes" id="UP000000311"/>
    </source>
</evidence>
<accession>E2B1L9</accession>
<feature type="compositionally biased region" description="Basic and acidic residues" evidence="1">
    <location>
        <begin position="7"/>
        <end position="17"/>
    </location>
</feature>
<evidence type="ECO:0000313" key="2">
    <source>
        <dbReference type="EMBL" id="EFN60375.1"/>
    </source>
</evidence>
<dbReference type="InParanoid" id="E2B1L9"/>
<feature type="compositionally biased region" description="Basic and acidic residues" evidence="1">
    <location>
        <begin position="24"/>
        <end position="38"/>
    </location>
</feature>
<feature type="compositionally biased region" description="Basic and acidic residues" evidence="1">
    <location>
        <begin position="102"/>
        <end position="118"/>
    </location>
</feature>
<name>E2B1L9_CAMFO</name>
<gene>
    <name evidence="2" type="ORF">EAG_02087</name>
</gene>
<protein>
    <submittedName>
        <fullName evidence="2">Uncharacterized protein</fullName>
    </submittedName>
</protein>
<feature type="region of interest" description="Disordered" evidence="1">
    <location>
        <begin position="102"/>
        <end position="122"/>
    </location>
</feature>
<feature type="compositionally biased region" description="Basic residues" evidence="1">
    <location>
        <begin position="39"/>
        <end position="55"/>
    </location>
</feature>
<dbReference type="EMBL" id="GL444953">
    <property type="protein sequence ID" value="EFN60375.1"/>
    <property type="molecule type" value="Genomic_DNA"/>
</dbReference>
<keyword evidence="3" id="KW-1185">Reference proteome</keyword>
<reference evidence="2 3" key="1">
    <citation type="journal article" date="2010" name="Science">
        <title>Genomic comparison of the ants Camponotus floridanus and Harpegnathos saltator.</title>
        <authorList>
            <person name="Bonasio R."/>
            <person name="Zhang G."/>
            <person name="Ye C."/>
            <person name="Mutti N.S."/>
            <person name="Fang X."/>
            <person name="Qin N."/>
            <person name="Donahue G."/>
            <person name="Yang P."/>
            <person name="Li Q."/>
            <person name="Li C."/>
            <person name="Zhang P."/>
            <person name="Huang Z."/>
            <person name="Berger S.L."/>
            <person name="Reinberg D."/>
            <person name="Wang J."/>
            <person name="Liebig J."/>
        </authorList>
    </citation>
    <scope>NUCLEOTIDE SEQUENCE [LARGE SCALE GENOMIC DNA]</scope>
    <source>
        <strain evidence="3">C129</strain>
    </source>
</reference>
<sequence length="138" mass="16224">MMTNSRSDTRNVDGERVRFRRASAKPECHPEPKAEQRRESKRKRERERWGKRKRERDRVPIESTSEHSMFVRTFDSDLTAYGSECFSMDVREGSLAREMRLREGKGKGRERAEVRDFESGPTEPAMRLVIHYGHPGAR</sequence>